<evidence type="ECO:0000256" key="2">
    <source>
        <dbReference type="SAM" id="Phobius"/>
    </source>
</evidence>
<keyword evidence="4" id="KW-1185">Reference proteome</keyword>
<feature type="signal peptide" evidence="3">
    <location>
        <begin position="1"/>
        <end position="19"/>
    </location>
</feature>
<evidence type="ECO:0000256" key="1">
    <source>
        <dbReference type="SAM" id="MobiDB-lite"/>
    </source>
</evidence>
<feature type="compositionally biased region" description="Polar residues" evidence="1">
    <location>
        <begin position="544"/>
        <end position="569"/>
    </location>
</feature>
<dbReference type="RefSeq" id="XP_028263154.1">
    <property type="nucleotide sequence ID" value="XM_028407353.1"/>
</dbReference>
<evidence type="ECO:0000256" key="3">
    <source>
        <dbReference type="SAM" id="SignalP"/>
    </source>
</evidence>
<dbReference type="GeneID" id="114436842"/>
<keyword evidence="2" id="KW-0812">Transmembrane</keyword>
<feature type="transmembrane region" description="Helical" evidence="2">
    <location>
        <begin position="623"/>
        <end position="644"/>
    </location>
</feature>
<keyword evidence="2" id="KW-0472">Membrane</keyword>
<accession>A0A6P7IQV6</accession>
<dbReference type="FunCoup" id="A0A6P7IQV6">
    <property type="interactions" value="3"/>
</dbReference>
<evidence type="ECO:0000313" key="5">
    <source>
        <dbReference type="RefSeq" id="XP_028263154.1"/>
    </source>
</evidence>
<dbReference type="AlphaFoldDB" id="A0A6P7IQV6"/>
<gene>
    <name evidence="5" type="primary">LOC114436842</name>
</gene>
<keyword evidence="3" id="KW-0732">Signal</keyword>
<protein>
    <submittedName>
        <fullName evidence="5">Uncharacterized protein LOC114436842 isoform X1</fullName>
    </submittedName>
</protein>
<dbReference type="InParanoid" id="A0A6P7IQV6"/>
<reference evidence="5" key="1">
    <citation type="submission" date="2025-08" db="UniProtKB">
        <authorList>
            <consortium name="RefSeq"/>
        </authorList>
    </citation>
    <scope>IDENTIFICATION</scope>
</reference>
<sequence length="740" mass="80495">MAGRLLFLILMYSFHEIEAQGLPPPKLTVHPTEITETDSVRLRCEAPSSVSVSQCYFYTVTGKDQKPLSCQETLTGAELLLMSHQSSPAQVEVTCFYVGKWNYASQVSDKTSITVLSLPPPKLTVYPAEITDTDSVTLSCEAPSSVSVSQCYFYTGKTQKHLSCQETLTGAELLFMSHQSSPAQVEVSCYYDGNGNHASPYSDKTSITVLSLPPPKLTVYPTEIRVTDSVTLRCEAPSSVSVSQCYFYTVTGKDQKPLSCLKTLTGAELLEMSRQSSPAQVEVTCFYVGKWNYASQVSDKTSITVLSLPPPKLTVYPAEITVTDSVRLRCEAPSSVSVSQCYFYTGKTQKHLSCQETLTGAELLFMSHQSSPAQVEVSCYYDGNGNHASPYSDKTSITVLSPKPEMSVHRDDENVLFTCSLPGSVNQNTKCNLYFGEESRPAITTNAWKQRSSKNKQFCQFTVPVEDLLRRLRLVQQKDASCDYSVEREPKSLSPRSDGKNLTYFIEKESHVTRTESTFTEAVNEAISTTSTLATTVSLTSESGNLQRTPTAPQTTGQKVRPRASTSVTPGKETLVSGSAHLTSAVTSAVTSTGHPASPDTETVSQKKSDKTPLNPSSGMLKLIAVVVGMSVGVVVLMLALLGAKRRSEICSYKRTQTNTKGDVQMTNGRVPADNDGAYSLISSEPDAVCAAGSQKLNKQQCLSDDSDVYHVYSTIPDRPQAPAPAAAPQNMMYTLLQAH</sequence>
<keyword evidence="2" id="KW-1133">Transmembrane helix</keyword>
<name>A0A6P7IQV6_9TELE</name>
<dbReference type="InterPro" id="IPR013783">
    <property type="entry name" value="Ig-like_fold"/>
</dbReference>
<feature type="region of interest" description="Disordered" evidence="1">
    <location>
        <begin position="540"/>
        <end position="574"/>
    </location>
</feature>
<dbReference type="OrthoDB" id="8938325at2759"/>
<proteinExistence type="predicted"/>
<dbReference type="Proteomes" id="UP000515145">
    <property type="component" value="Chromosome 5"/>
</dbReference>
<evidence type="ECO:0000313" key="4">
    <source>
        <dbReference type="Proteomes" id="UP000515145"/>
    </source>
</evidence>
<dbReference type="Gene3D" id="2.60.40.10">
    <property type="entry name" value="Immunoglobulins"/>
    <property type="match status" value="1"/>
</dbReference>
<feature type="chain" id="PRO_5028080598" evidence="3">
    <location>
        <begin position="20"/>
        <end position="740"/>
    </location>
</feature>
<organism evidence="4 5">
    <name type="scientific">Parambassis ranga</name>
    <name type="common">Indian glassy fish</name>
    <dbReference type="NCBI Taxonomy" id="210632"/>
    <lineage>
        <taxon>Eukaryota</taxon>
        <taxon>Metazoa</taxon>
        <taxon>Chordata</taxon>
        <taxon>Craniata</taxon>
        <taxon>Vertebrata</taxon>
        <taxon>Euteleostomi</taxon>
        <taxon>Actinopterygii</taxon>
        <taxon>Neopterygii</taxon>
        <taxon>Teleostei</taxon>
        <taxon>Neoteleostei</taxon>
        <taxon>Acanthomorphata</taxon>
        <taxon>Ovalentaria</taxon>
        <taxon>Ambassidae</taxon>
        <taxon>Parambassis</taxon>
    </lineage>
</organism>
<feature type="region of interest" description="Disordered" evidence="1">
    <location>
        <begin position="589"/>
        <end position="616"/>
    </location>
</feature>